<evidence type="ECO:0000256" key="10">
    <source>
        <dbReference type="ARBA" id="ARBA00023237"/>
    </source>
</evidence>
<feature type="chain" id="PRO_5016629145" evidence="11">
    <location>
        <begin position="21"/>
        <end position="362"/>
    </location>
</feature>
<evidence type="ECO:0000256" key="2">
    <source>
        <dbReference type="ARBA" id="ARBA00011233"/>
    </source>
</evidence>
<evidence type="ECO:0000313" key="13">
    <source>
        <dbReference type="EMBL" id="RCJ09007.1"/>
    </source>
</evidence>
<dbReference type="Pfam" id="PF13609">
    <property type="entry name" value="Porin_4"/>
    <property type="match status" value="1"/>
</dbReference>
<keyword evidence="7" id="KW-0406">Ion transport</keyword>
<evidence type="ECO:0000256" key="11">
    <source>
        <dbReference type="SAM" id="SignalP"/>
    </source>
</evidence>
<evidence type="ECO:0000256" key="8">
    <source>
        <dbReference type="ARBA" id="ARBA00023114"/>
    </source>
</evidence>
<dbReference type="InterPro" id="IPR023614">
    <property type="entry name" value="Porin_dom_sf"/>
</dbReference>
<evidence type="ECO:0000256" key="4">
    <source>
        <dbReference type="ARBA" id="ARBA00022452"/>
    </source>
</evidence>
<dbReference type="Gene3D" id="2.40.160.10">
    <property type="entry name" value="Porin"/>
    <property type="match status" value="1"/>
</dbReference>
<evidence type="ECO:0000313" key="14">
    <source>
        <dbReference type="Proteomes" id="UP000253501"/>
    </source>
</evidence>
<keyword evidence="6 11" id="KW-0732">Signal</keyword>
<keyword evidence="10" id="KW-0998">Cell outer membrane</keyword>
<protein>
    <submittedName>
        <fullName evidence="13">Porin</fullName>
    </submittedName>
</protein>
<dbReference type="CDD" id="cd00342">
    <property type="entry name" value="gram_neg_porins"/>
    <property type="match status" value="1"/>
</dbReference>
<evidence type="ECO:0000256" key="3">
    <source>
        <dbReference type="ARBA" id="ARBA00022448"/>
    </source>
</evidence>
<dbReference type="EMBL" id="QDHA01000017">
    <property type="protein sequence ID" value="RCJ09007.1"/>
    <property type="molecule type" value="Genomic_DNA"/>
</dbReference>
<keyword evidence="4" id="KW-1134">Transmembrane beta strand</keyword>
<dbReference type="InterPro" id="IPR050298">
    <property type="entry name" value="Gram-neg_bact_OMP"/>
</dbReference>
<feature type="domain" description="Porin" evidence="12">
    <location>
        <begin position="10"/>
        <end position="330"/>
    </location>
</feature>
<comment type="subcellular location">
    <subcellularLocation>
        <location evidence="1">Cell outer membrane</location>
        <topology evidence="1">Multi-pass membrane protein</topology>
    </subcellularLocation>
</comment>
<dbReference type="RefSeq" id="WP_114131452.1">
    <property type="nucleotide sequence ID" value="NZ_CP068436.1"/>
</dbReference>
<feature type="signal peptide" evidence="11">
    <location>
        <begin position="1"/>
        <end position="20"/>
    </location>
</feature>
<reference evidence="13 14" key="1">
    <citation type="submission" date="2018-04" db="EMBL/GenBank/DDBJ databases">
        <title>Cupriavidus necator CR12 genome sequencing and assembly.</title>
        <authorList>
            <person name="Ben Fekih I."/>
            <person name="Mazhar H.S."/>
            <person name="Bello S.K."/>
            <person name="Rensing C."/>
        </authorList>
    </citation>
    <scope>NUCLEOTIDE SEQUENCE [LARGE SCALE GENOMIC DNA]</scope>
    <source>
        <strain evidence="13 14">CR12</strain>
    </source>
</reference>
<evidence type="ECO:0000256" key="9">
    <source>
        <dbReference type="ARBA" id="ARBA00023136"/>
    </source>
</evidence>
<dbReference type="InterPro" id="IPR033900">
    <property type="entry name" value="Gram_neg_porin_domain"/>
</dbReference>
<evidence type="ECO:0000259" key="12">
    <source>
        <dbReference type="Pfam" id="PF13609"/>
    </source>
</evidence>
<sequence length="362" mass="37848">MKNWKSVFLAAAIFPASAFAQSVTLYGVIDSGVEYVSNVGASKDSLFRVPSNTGTTPSRWGMRGTEDLGGGLKSVFVLESGFAPDAGSSGQGGRLFGRQALVGLSGPWGQVAFGRQYSMIFWGTLDTDTLGANIYGSGALDPYLSNPRVDNAISYKGKFGGLTVGGTYSFGRDSAVVPGATSANCAGENPSDTRACQQWSALLLYEQTSWGISAAYDVMRGGTGAPNGLTRSSIADKRLALGAYALLGNAKLGTGVILRNNGGSATPRSNLWYTGAAYDITPAITLSGEVYYLDYRNSDNHAFLYTVRGAYNFSKRTSVYATIGHINNSGQLAQSVSVGAPGSNPAPGGSQFGTMIGIRHTF</sequence>
<keyword evidence="9" id="KW-0472">Membrane</keyword>
<keyword evidence="3" id="KW-0813">Transport</keyword>
<evidence type="ECO:0000256" key="6">
    <source>
        <dbReference type="ARBA" id="ARBA00022729"/>
    </source>
</evidence>
<dbReference type="PANTHER" id="PTHR34501:SF9">
    <property type="entry name" value="MAJOR OUTER MEMBRANE PROTEIN P.IA"/>
    <property type="match status" value="1"/>
</dbReference>
<keyword evidence="8" id="KW-0626">Porin</keyword>
<keyword evidence="5" id="KW-0812">Transmembrane</keyword>
<proteinExistence type="predicted"/>
<evidence type="ECO:0000256" key="1">
    <source>
        <dbReference type="ARBA" id="ARBA00004571"/>
    </source>
</evidence>
<evidence type="ECO:0000256" key="5">
    <source>
        <dbReference type="ARBA" id="ARBA00022692"/>
    </source>
</evidence>
<name>A0A367PPA0_CUPNE</name>
<dbReference type="GO" id="GO:0046930">
    <property type="term" value="C:pore complex"/>
    <property type="evidence" value="ECO:0007669"/>
    <property type="project" value="UniProtKB-KW"/>
</dbReference>
<dbReference type="Proteomes" id="UP000253501">
    <property type="component" value="Unassembled WGS sequence"/>
</dbReference>
<comment type="subunit">
    <text evidence="2">Homotrimer.</text>
</comment>
<accession>A0A367PPA0</accession>
<organism evidence="13 14">
    <name type="scientific">Cupriavidus necator</name>
    <name type="common">Alcaligenes eutrophus</name>
    <name type="synonym">Ralstonia eutropha</name>
    <dbReference type="NCBI Taxonomy" id="106590"/>
    <lineage>
        <taxon>Bacteria</taxon>
        <taxon>Pseudomonadati</taxon>
        <taxon>Pseudomonadota</taxon>
        <taxon>Betaproteobacteria</taxon>
        <taxon>Burkholderiales</taxon>
        <taxon>Burkholderiaceae</taxon>
        <taxon>Cupriavidus</taxon>
    </lineage>
</organism>
<dbReference type="SUPFAM" id="SSF56935">
    <property type="entry name" value="Porins"/>
    <property type="match status" value="1"/>
</dbReference>
<evidence type="ECO:0000256" key="7">
    <source>
        <dbReference type="ARBA" id="ARBA00023065"/>
    </source>
</evidence>
<dbReference type="GO" id="GO:0006811">
    <property type="term" value="P:monoatomic ion transport"/>
    <property type="evidence" value="ECO:0007669"/>
    <property type="project" value="UniProtKB-KW"/>
</dbReference>
<gene>
    <name evidence="13" type="ORF">DDK22_07750</name>
</gene>
<dbReference type="AlphaFoldDB" id="A0A367PPA0"/>
<dbReference type="GO" id="GO:0015288">
    <property type="term" value="F:porin activity"/>
    <property type="evidence" value="ECO:0007669"/>
    <property type="project" value="UniProtKB-KW"/>
</dbReference>
<comment type="caution">
    <text evidence="13">The sequence shown here is derived from an EMBL/GenBank/DDBJ whole genome shotgun (WGS) entry which is preliminary data.</text>
</comment>
<dbReference type="PANTHER" id="PTHR34501">
    <property type="entry name" value="PROTEIN YDDL-RELATED"/>
    <property type="match status" value="1"/>
</dbReference>
<dbReference type="GO" id="GO:0009279">
    <property type="term" value="C:cell outer membrane"/>
    <property type="evidence" value="ECO:0007669"/>
    <property type="project" value="UniProtKB-SubCell"/>
</dbReference>